<keyword evidence="4" id="KW-1185">Reference proteome</keyword>
<dbReference type="OrthoDB" id="9803333at2"/>
<protein>
    <submittedName>
        <fullName evidence="3">NAD(P)-dependent dehydrogenase (Short-subunit alcohol dehydrogenase family)</fullName>
    </submittedName>
</protein>
<reference evidence="3 4" key="1">
    <citation type="submission" date="2019-03" db="EMBL/GenBank/DDBJ databases">
        <title>Genomic Encyclopedia of Type Strains, Phase IV (KMG-IV): sequencing the most valuable type-strain genomes for metagenomic binning, comparative biology and taxonomic classification.</title>
        <authorList>
            <person name="Goeker M."/>
        </authorList>
    </citation>
    <scope>NUCLEOTIDE SEQUENCE [LARGE SCALE GENOMIC DNA]</scope>
    <source>
        <strain evidence="3 4">DSM 100013</strain>
    </source>
</reference>
<dbReference type="InterPro" id="IPR020904">
    <property type="entry name" value="Sc_DH/Rdtase_CS"/>
</dbReference>
<dbReference type="SUPFAM" id="SSF51735">
    <property type="entry name" value="NAD(P)-binding Rossmann-fold domains"/>
    <property type="match status" value="1"/>
</dbReference>
<keyword evidence="2" id="KW-0560">Oxidoreductase</keyword>
<gene>
    <name evidence="3" type="ORF">EDD79_103415</name>
</gene>
<dbReference type="PRINTS" id="PR00080">
    <property type="entry name" value="SDRFAMILY"/>
</dbReference>
<name>A0A4R2T9D7_9FIRM</name>
<evidence type="ECO:0000256" key="1">
    <source>
        <dbReference type="ARBA" id="ARBA00006484"/>
    </source>
</evidence>
<evidence type="ECO:0000313" key="3">
    <source>
        <dbReference type="EMBL" id="TCP99727.1"/>
    </source>
</evidence>
<sequence>MEFQGKVVLITGASGGIGKATTKLFAQEGAKLVLTGTSKEKLETVAKELNLEPDNYMIISTNVAKEVEIAKLVEETVNRFGTIDVFFNNAGIEGKFQMISDTTADNLDEVLDVNLKGVYYGLKYVMPIMMKQKSGSIINTASVAGFIGSPGMAPYVASKHAVLGITKTAALECAERGVRVNAICPAPVNTRMMRSIEATINPDNPEDAKKLFAQMVPMNRYAEPEEIAQVVLFLASDKSSYITGASYRIDGGMSGK</sequence>
<dbReference type="Proteomes" id="UP000295504">
    <property type="component" value="Unassembled WGS sequence"/>
</dbReference>
<dbReference type="EMBL" id="SLYC01000034">
    <property type="protein sequence ID" value="TCP99727.1"/>
    <property type="molecule type" value="Genomic_DNA"/>
</dbReference>
<dbReference type="RefSeq" id="WP_132849145.1">
    <property type="nucleotide sequence ID" value="NZ_CP058648.1"/>
</dbReference>
<proteinExistence type="inferred from homology"/>
<dbReference type="InterPro" id="IPR002347">
    <property type="entry name" value="SDR_fam"/>
</dbReference>
<dbReference type="GO" id="GO:0008206">
    <property type="term" value="P:bile acid metabolic process"/>
    <property type="evidence" value="ECO:0007669"/>
    <property type="project" value="UniProtKB-ARBA"/>
</dbReference>
<organism evidence="3 4">
    <name type="scientific">Serpentinicella alkaliphila</name>
    <dbReference type="NCBI Taxonomy" id="1734049"/>
    <lineage>
        <taxon>Bacteria</taxon>
        <taxon>Bacillati</taxon>
        <taxon>Bacillota</taxon>
        <taxon>Clostridia</taxon>
        <taxon>Peptostreptococcales</taxon>
        <taxon>Natronincolaceae</taxon>
        <taxon>Serpentinicella</taxon>
    </lineage>
</organism>
<dbReference type="GO" id="GO:0016491">
    <property type="term" value="F:oxidoreductase activity"/>
    <property type="evidence" value="ECO:0007669"/>
    <property type="project" value="UniProtKB-KW"/>
</dbReference>
<dbReference type="CDD" id="cd05233">
    <property type="entry name" value="SDR_c"/>
    <property type="match status" value="1"/>
</dbReference>
<evidence type="ECO:0000256" key="2">
    <source>
        <dbReference type="ARBA" id="ARBA00023002"/>
    </source>
</evidence>
<comment type="caution">
    <text evidence="3">The sequence shown here is derived from an EMBL/GenBank/DDBJ whole genome shotgun (WGS) entry which is preliminary data.</text>
</comment>
<dbReference type="NCBIfam" id="NF005559">
    <property type="entry name" value="PRK07231.1"/>
    <property type="match status" value="1"/>
</dbReference>
<dbReference type="FunFam" id="3.40.50.720:FF:000084">
    <property type="entry name" value="Short-chain dehydrogenase reductase"/>
    <property type="match status" value="1"/>
</dbReference>
<evidence type="ECO:0000313" key="4">
    <source>
        <dbReference type="Proteomes" id="UP000295504"/>
    </source>
</evidence>
<accession>A0A4R2T9D7</accession>
<dbReference type="AlphaFoldDB" id="A0A4R2T9D7"/>
<dbReference type="PANTHER" id="PTHR24321:SF8">
    <property type="entry name" value="ESTRADIOL 17-BETA-DEHYDROGENASE 8-RELATED"/>
    <property type="match status" value="1"/>
</dbReference>
<dbReference type="PRINTS" id="PR00081">
    <property type="entry name" value="GDHRDH"/>
</dbReference>
<dbReference type="Gene3D" id="3.40.50.720">
    <property type="entry name" value="NAD(P)-binding Rossmann-like Domain"/>
    <property type="match status" value="1"/>
</dbReference>
<dbReference type="Pfam" id="PF13561">
    <property type="entry name" value="adh_short_C2"/>
    <property type="match status" value="1"/>
</dbReference>
<comment type="similarity">
    <text evidence="1">Belongs to the short-chain dehydrogenases/reductases (SDR) family.</text>
</comment>
<dbReference type="PANTHER" id="PTHR24321">
    <property type="entry name" value="DEHYDROGENASES, SHORT CHAIN"/>
    <property type="match status" value="1"/>
</dbReference>
<dbReference type="InterPro" id="IPR036291">
    <property type="entry name" value="NAD(P)-bd_dom_sf"/>
</dbReference>
<dbReference type="PROSITE" id="PS00061">
    <property type="entry name" value="ADH_SHORT"/>
    <property type="match status" value="1"/>
</dbReference>